<evidence type="ECO:0000313" key="1">
    <source>
        <dbReference type="EMBL" id="SIQ30804.1"/>
    </source>
</evidence>
<dbReference type="AlphaFoldDB" id="A0A1N6RPL0"/>
<name>A0A1N6RPL0_9FLAO</name>
<dbReference type="Proteomes" id="UP000186953">
    <property type="component" value="Unassembled WGS sequence"/>
</dbReference>
<keyword evidence="2" id="KW-1185">Reference proteome</keyword>
<dbReference type="Gene3D" id="2.30.320.10">
    <property type="entry name" value="YwqG-like"/>
    <property type="match status" value="1"/>
</dbReference>
<dbReference type="EMBL" id="FTMA01000001">
    <property type="protein sequence ID" value="SIQ30804.1"/>
    <property type="molecule type" value="Genomic_DNA"/>
</dbReference>
<proteinExistence type="predicted"/>
<reference evidence="2" key="1">
    <citation type="submission" date="2017-01" db="EMBL/GenBank/DDBJ databases">
        <authorList>
            <person name="Varghese N."/>
            <person name="Submissions S."/>
        </authorList>
    </citation>
    <scope>NUCLEOTIDE SEQUENCE [LARGE SCALE GENOMIC DNA]</scope>
    <source>
        <strain evidence="2">DSM 15366</strain>
    </source>
</reference>
<dbReference type="PANTHER" id="PTHR36436:SF6">
    <property type="entry name" value="SLL5081 PROTEIN"/>
    <property type="match status" value="1"/>
</dbReference>
<organism evidence="1 2">
    <name type="scientific">Maribacter ulvicola</name>
    <dbReference type="NCBI Taxonomy" id="228959"/>
    <lineage>
        <taxon>Bacteria</taxon>
        <taxon>Pseudomonadati</taxon>
        <taxon>Bacteroidota</taxon>
        <taxon>Flavobacteriia</taxon>
        <taxon>Flavobacteriales</taxon>
        <taxon>Flavobacteriaceae</taxon>
        <taxon>Maribacter</taxon>
    </lineage>
</organism>
<dbReference type="PANTHER" id="PTHR36436">
    <property type="entry name" value="SLL5081 PROTEIN"/>
    <property type="match status" value="1"/>
</dbReference>
<dbReference type="InterPro" id="IPR035948">
    <property type="entry name" value="YwqG-like_sf"/>
</dbReference>
<dbReference type="OrthoDB" id="8856529at2"/>
<evidence type="ECO:0000313" key="2">
    <source>
        <dbReference type="Proteomes" id="UP000186953"/>
    </source>
</evidence>
<sequence length="246" mass="28691">MDIRDFNEIVIGGKYDLDQKETFLRSIMLPAIAINQATVFDEKGISKYGGNPLVPDNFEWPKHEFGDYRFIAQFHLSEIPPGDHHLPKKGLLSIFVAYDDENTVAWTDDNYAKVFYFENVEDLKPYDNPNFPDKYTLDVVFKQEVDIPFKPELYPTKGLNKKQMNYICSKVLEQTDKKYESYILGYPFYNSLDADPRENDDWTSLLTLRYQSGFGLYWNDRGYLMLFIEKEKLAKGDFSNIKSNAG</sequence>
<accession>A0A1N6RPL0</accession>
<dbReference type="InterPro" id="IPR015315">
    <property type="entry name" value="DUF1963"/>
</dbReference>
<dbReference type="Pfam" id="PF09234">
    <property type="entry name" value="DUF1963"/>
    <property type="match status" value="1"/>
</dbReference>
<dbReference type="RefSeq" id="WP_076547513.1">
    <property type="nucleotide sequence ID" value="NZ_FTMA01000001.1"/>
</dbReference>
<protein>
    <submittedName>
        <fullName evidence="1">Uncharacterized protein YwqG</fullName>
    </submittedName>
</protein>
<dbReference type="STRING" id="228959.SAMN05421797_1011358"/>
<dbReference type="SUPFAM" id="SSF103032">
    <property type="entry name" value="Hypothetical protein YwqG"/>
    <property type="match status" value="1"/>
</dbReference>
<gene>
    <name evidence="1" type="ORF">SAMN05421797_1011358</name>
</gene>